<dbReference type="EMBL" id="CP117260">
    <property type="protein sequence ID" value="WFR99355.1"/>
    <property type="molecule type" value="Genomic_DNA"/>
</dbReference>
<feature type="transmembrane region" description="Helical" evidence="7">
    <location>
        <begin position="80"/>
        <end position="106"/>
    </location>
</feature>
<dbReference type="AlphaFoldDB" id="A0AAF1KV99"/>
<dbReference type="PROSITE" id="PS50928">
    <property type="entry name" value="ABC_TM1"/>
    <property type="match status" value="1"/>
</dbReference>
<dbReference type="InterPro" id="IPR035906">
    <property type="entry name" value="MetI-like_sf"/>
</dbReference>
<evidence type="ECO:0000256" key="6">
    <source>
        <dbReference type="ARBA" id="ARBA00023136"/>
    </source>
</evidence>
<dbReference type="PANTHER" id="PTHR43744">
    <property type="entry name" value="ABC TRANSPORTER PERMEASE PROTEIN MG189-RELATED-RELATED"/>
    <property type="match status" value="1"/>
</dbReference>
<evidence type="ECO:0000313" key="9">
    <source>
        <dbReference type="EMBL" id="WFR99355.1"/>
    </source>
</evidence>
<name>A0AAF1KV99_9HYPH</name>
<evidence type="ECO:0000256" key="5">
    <source>
        <dbReference type="ARBA" id="ARBA00022989"/>
    </source>
</evidence>
<geneLocation type="plasmid" evidence="9 10">
    <name>unnamed3</name>
</geneLocation>
<evidence type="ECO:0000313" key="10">
    <source>
        <dbReference type="Proteomes" id="UP000249499"/>
    </source>
</evidence>
<evidence type="ECO:0000256" key="3">
    <source>
        <dbReference type="ARBA" id="ARBA00022475"/>
    </source>
</evidence>
<keyword evidence="6 7" id="KW-0472">Membrane</keyword>
<dbReference type="Proteomes" id="UP000249499">
    <property type="component" value="Plasmid unnamed3"/>
</dbReference>
<evidence type="ECO:0000259" key="8">
    <source>
        <dbReference type="PROSITE" id="PS50928"/>
    </source>
</evidence>
<dbReference type="InterPro" id="IPR000515">
    <property type="entry name" value="MetI-like"/>
</dbReference>
<keyword evidence="9" id="KW-0614">Plasmid</keyword>
<gene>
    <name evidence="9" type="ORF">PR017_27350</name>
</gene>
<proteinExistence type="inferred from homology"/>
<reference evidence="10" key="2">
    <citation type="journal article" date="2023" name="MicrobiologyOpen">
        <title>Genomics of the tumorigenes clade of the family Rhizobiaceae and description of Rhizobium rhododendri sp. nov.</title>
        <authorList>
            <person name="Kuzmanovic N."/>
            <person name="diCenzo G.C."/>
            <person name="Bunk B."/>
            <person name="Sproeer C."/>
            <person name="Fruehling A."/>
            <person name="Neumann-Schaal M."/>
            <person name="Overmann J."/>
            <person name="Smalla K."/>
        </authorList>
    </citation>
    <scope>NUCLEOTIDE SEQUENCE [LARGE SCALE GENOMIC DNA]</scope>
    <source>
        <strain evidence="10">1078</strain>
        <plasmid evidence="10">unnamed3</plasmid>
    </source>
</reference>
<evidence type="ECO:0000256" key="1">
    <source>
        <dbReference type="ARBA" id="ARBA00004651"/>
    </source>
</evidence>
<keyword evidence="2 7" id="KW-0813">Transport</keyword>
<sequence length="282" mass="31576">MTDMATSIRISPGTRAYLYLSLTIIAAIVLVPLLTTALGGFKSLGDLRVNPFGLPAEWHVENYTDILFGDRYWRQMMNSLIIALLTVFLTVSVSAMAAFTFAHVRFFGSDFLLNYFLIGLMFPAATAILPLFIRIRDLGLLNTYWGVVLPQVAFGLGMSILLLRNYFKNLPEELFQAALVDGCGYMRFFWYITLPLSRPIIATVSIISFVGSWNSYILPLIMLNSESIYPWPLGIMVYRGEFGTQWQLVLAFITLTILPTIIVFFLAQKHIIAGLTAGAVKS</sequence>
<evidence type="ECO:0000256" key="2">
    <source>
        <dbReference type="ARBA" id="ARBA00022448"/>
    </source>
</evidence>
<reference evidence="9 10" key="1">
    <citation type="journal article" date="2018" name="Sci. Rep.">
        <title>Rhizobium tumorigenes sp. nov., a novel plant tumorigenic bacterium isolated from cane gall tumors on thornless blackberry.</title>
        <authorList>
            <person name="Kuzmanovi N."/>
            <person name="Smalla K."/>
            <person name="Gronow S."/>
            <person name="PuBawska J."/>
        </authorList>
    </citation>
    <scope>NUCLEOTIDE SEQUENCE [LARGE SCALE GENOMIC DNA]</scope>
    <source>
        <strain evidence="9 10">1078</strain>
    </source>
</reference>
<feature type="transmembrane region" description="Helical" evidence="7">
    <location>
        <begin position="112"/>
        <end position="132"/>
    </location>
</feature>
<feature type="transmembrane region" description="Helical" evidence="7">
    <location>
        <begin position="16"/>
        <end position="38"/>
    </location>
</feature>
<keyword evidence="10" id="KW-1185">Reference proteome</keyword>
<dbReference type="GO" id="GO:0005886">
    <property type="term" value="C:plasma membrane"/>
    <property type="evidence" value="ECO:0007669"/>
    <property type="project" value="UniProtKB-SubCell"/>
</dbReference>
<keyword evidence="5 7" id="KW-1133">Transmembrane helix</keyword>
<dbReference type="RefSeq" id="WP_111218516.1">
    <property type="nucleotide sequence ID" value="NZ_CP117260.1"/>
</dbReference>
<comment type="similarity">
    <text evidence="7">Belongs to the binding-protein-dependent transport system permease family.</text>
</comment>
<dbReference type="CDD" id="cd06261">
    <property type="entry name" value="TM_PBP2"/>
    <property type="match status" value="1"/>
</dbReference>
<protein>
    <submittedName>
        <fullName evidence="9">Carbohydrate ABC transporter permease</fullName>
    </submittedName>
</protein>
<dbReference type="Pfam" id="PF00528">
    <property type="entry name" value="BPD_transp_1"/>
    <property type="match status" value="1"/>
</dbReference>
<feature type="transmembrane region" description="Helical" evidence="7">
    <location>
        <begin position="144"/>
        <end position="162"/>
    </location>
</feature>
<keyword evidence="3" id="KW-1003">Cell membrane</keyword>
<evidence type="ECO:0000256" key="7">
    <source>
        <dbReference type="RuleBase" id="RU363032"/>
    </source>
</evidence>
<evidence type="ECO:0000256" key="4">
    <source>
        <dbReference type="ARBA" id="ARBA00022692"/>
    </source>
</evidence>
<feature type="transmembrane region" description="Helical" evidence="7">
    <location>
        <begin position="246"/>
        <end position="267"/>
    </location>
</feature>
<keyword evidence="4 7" id="KW-0812">Transmembrane</keyword>
<dbReference type="KEGG" id="rtu:PR017_27350"/>
<organism evidence="9 10">
    <name type="scientific">Rhizobium tumorigenes</name>
    <dbReference type="NCBI Taxonomy" id="2041385"/>
    <lineage>
        <taxon>Bacteria</taxon>
        <taxon>Pseudomonadati</taxon>
        <taxon>Pseudomonadota</taxon>
        <taxon>Alphaproteobacteria</taxon>
        <taxon>Hyphomicrobiales</taxon>
        <taxon>Rhizobiaceae</taxon>
        <taxon>Rhizobium/Agrobacterium group</taxon>
        <taxon>Rhizobium</taxon>
    </lineage>
</organism>
<dbReference type="GO" id="GO:0055085">
    <property type="term" value="P:transmembrane transport"/>
    <property type="evidence" value="ECO:0007669"/>
    <property type="project" value="InterPro"/>
</dbReference>
<dbReference type="PANTHER" id="PTHR43744:SF12">
    <property type="entry name" value="ABC TRANSPORTER PERMEASE PROTEIN MG189-RELATED"/>
    <property type="match status" value="1"/>
</dbReference>
<dbReference type="Gene3D" id="1.10.3720.10">
    <property type="entry name" value="MetI-like"/>
    <property type="match status" value="1"/>
</dbReference>
<feature type="domain" description="ABC transmembrane type-1" evidence="8">
    <location>
        <begin position="76"/>
        <end position="267"/>
    </location>
</feature>
<comment type="subcellular location">
    <subcellularLocation>
        <location evidence="1 7">Cell membrane</location>
        <topology evidence="1 7">Multi-pass membrane protein</topology>
    </subcellularLocation>
</comment>
<accession>A0AAF1KV99</accession>
<dbReference type="SUPFAM" id="SSF161098">
    <property type="entry name" value="MetI-like"/>
    <property type="match status" value="1"/>
</dbReference>